<name>A0A1H9YAA8_9FIRM</name>
<dbReference type="SMART" id="SM00382">
    <property type="entry name" value="AAA"/>
    <property type="match status" value="1"/>
</dbReference>
<dbReference type="RefSeq" id="WP_092475234.1">
    <property type="nucleotide sequence ID" value="NZ_FOHN01000001.1"/>
</dbReference>
<keyword evidence="3" id="KW-1003">Cell membrane</keyword>
<keyword evidence="13" id="KW-1185">Reference proteome</keyword>
<evidence type="ECO:0000256" key="6">
    <source>
        <dbReference type="ARBA" id="ARBA00022840"/>
    </source>
</evidence>
<dbReference type="GO" id="GO:0016887">
    <property type="term" value="F:ATP hydrolysis activity"/>
    <property type="evidence" value="ECO:0007669"/>
    <property type="project" value="InterPro"/>
</dbReference>
<evidence type="ECO:0000256" key="3">
    <source>
        <dbReference type="ARBA" id="ARBA00022475"/>
    </source>
</evidence>
<reference evidence="12 13" key="1">
    <citation type="submission" date="2016-10" db="EMBL/GenBank/DDBJ databases">
        <authorList>
            <person name="de Groot N.N."/>
        </authorList>
    </citation>
    <scope>NUCLEOTIDE SEQUENCE [LARGE SCALE GENOMIC DNA]</scope>
    <source>
        <strain evidence="12 13">DSM 1801</strain>
    </source>
</reference>
<dbReference type="InterPro" id="IPR027417">
    <property type="entry name" value="P-loop_NTPase"/>
</dbReference>
<dbReference type="CDD" id="cd18548">
    <property type="entry name" value="ABC_6TM_Tm287_like"/>
    <property type="match status" value="1"/>
</dbReference>
<dbReference type="PANTHER" id="PTHR24221:SF276">
    <property type="entry name" value="ABC TRANSPORTER, ATP-BINDING_PERMEASE PROTEIN"/>
    <property type="match status" value="1"/>
</dbReference>
<evidence type="ECO:0000259" key="11">
    <source>
        <dbReference type="PROSITE" id="PS50929"/>
    </source>
</evidence>
<dbReference type="InterPro" id="IPR003439">
    <property type="entry name" value="ABC_transporter-like_ATP-bd"/>
</dbReference>
<feature type="transmembrane region" description="Helical" evidence="9">
    <location>
        <begin position="386"/>
        <end position="406"/>
    </location>
</feature>
<dbReference type="InterPro" id="IPR003593">
    <property type="entry name" value="AAA+_ATPase"/>
</dbReference>
<dbReference type="PANTHER" id="PTHR24221">
    <property type="entry name" value="ATP-BINDING CASSETTE SUB-FAMILY B"/>
    <property type="match status" value="1"/>
</dbReference>
<evidence type="ECO:0000256" key="9">
    <source>
        <dbReference type="SAM" id="Phobius"/>
    </source>
</evidence>
<feature type="domain" description="ABC transmembrane type-1" evidence="11">
    <location>
        <begin position="192"/>
        <end position="446"/>
    </location>
</feature>
<dbReference type="STRING" id="29364.SAMN04487772_101248"/>
<protein>
    <submittedName>
        <fullName evidence="12">ATP-binding cassette, subfamily B</fullName>
    </submittedName>
</protein>
<feature type="domain" description="ABC transporter" evidence="10">
    <location>
        <begin position="481"/>
        <end position="716"/>
    </location>
</feature>
<evidence type="ECO:0000256" key="5">
    <source>
        <dbReference type="ARBA" id="ARBA00022741"/>
    </source>
</evidence>
<keyword evidence="7 9" id="KW-1133">Transmembrane helix</keyword>
<dbReference type="InterPro" id="IPR011527">
    <property type="entry name" value="ABC1_TM_dom"/>
</dbReference>
<evidence type="ECO:0000256" key="4">
    <source>
        <dbReference type="ARBA" id="ARBA00022692"/>
    </source>
</evidence>
<feature type="transmembrane region" description="Helical" evidence="9">
    <location>
        <begin position="303"/>
        <end position="326"/>
    </location>
</feature>
<keyword evidence="5" id="KW-0547">Nucleotide-binding</keyword>
<evidence type="ECO:0000259" key="10">
    <source>
        <dbReference type="PROSITE" id="PS50893"/>
    </source>
</evidence>
<dbReference type="EMBL" id="FOHN01000001">
    <property type="protein sequence ID" value="SES65785.1"/>
    <property type="molecule type" value="Genomic_DNA"/>
</dbReference>
<dbReference type="Gene3D" id="1.20.1560.10">
    <property type="entry name" value="ABC transporter type 1, transmembrane domain"/>
    <property type="match status" value="1"/>
</dbReference>
<dbReference type="OrthoDB" id="9762778at2"/>
<gene>
    <name evidence="12" type="ORF">SAMN04487772_101248</name>
</gene>
<dbReference type="Proteomes" id="UP000199800">
    <property type="component" value="Unassembled WGS sequence"/>
</dbReference>
<dbReference type="GO" id="GO:0005886">
    <property type="term" value="C:plasma membrane"/>
    <property type="evidence" value="ECO:0007669"/>
    <property type="project" value="UniProtKB-SubCell"/>
</dbReference>
<evidence type="ECO:0000256" key="8">
    <source>
        <dbReference type="ARBA" id="ARBA00023136"/>
    </source>
</evidence>
<evidence type="ECO:0000313" key="12">
    <source>
        <dbReference type="EMBL" id="SES65785.1"/>
    </source>
</evidence>
<dbReference type="PROSITE" id="PS50893">
    <property type="entry name" value="ABC_TRANSPORTER_2"/>
    <property type="match status" value="1"/>
</dbReference>
<dbReference type="SUPFAM" id="SSF52540">
    <property type="entry name" value="P-loop containing nucleoside triphosphate hydrolases"/>
    <property type="match status" value="1"/>
</dbReference>
<organism evidence="12 13">
    <name type="scientific">[Clostridium] polysaccharolyticum</name>
    <dbReference type="NCBI Taxonomy" id="29364"/>
    <lineage>
        <taxon>Bacteria</taxon>
        <taxon>Bacillati</taxon>
        <taxon>Bacillota</taxon>
        <taxon>Clostridia</taxon>
        <taxon>Lachnospirales</taxon>
        <taxon>Lachnospiraceae</taxon>
    </lineage>
</organism>
<sequence>MKKIFSYIMQQKTAVLLIFLLLIVQAFCELALPQYTSNIVNVGIGANGIETSMPECIRESQLMVLENFIFDEDLKSVQENYKKIDMESLTEKERKNYKKKYPSAETEILYEWKGNKEITKEVEPAFVKSVMLVSALAQKNKDLAAVMSAPAESRKAMLEEMNKQLKDVNESMLSKIGTKYAVTEYKAIGADLEARQNKYILTAGGKMLGLSLLAMLVTVIVSCLASKAAGKIGRNLRSMVFEKVVSFTSAEFDKFSTASLITRSTNDIQQLQMVIVLLLRMVLYAPILGIGGVLKVLDTNTSMSWIIVIAVAAIVVVVVLLFAVVMPKFKMMQTLMDRLNLVTREILTGMPVIRAFSTERYEEKRFDKANTDLTKTMLFTTRMMSIMFPTMMVIINFTSVAIIWFGSHAVENSTLQIGDMIAFITYSMQIVMSFLMITMISIFLPRAGVSANRVDEILQAKSSIFDPENPVEPMSEKKGFVEFKNVSFKYPGADGYTLKNISFTAKPGQTTAFIGSTGSGKSTLVNLVPRFYDVTEGAVLIDGVDVRQMKQAVLRDKLGFVPQKAVLFSGTIESNIKYGKEDADMEAVKRAARIAQSADFIEGKENQYESVIAQGGTNVSGGQKQRLSIARAIAKEPEIFVFDDSFSALDFKTDAALRKALHEELRDSTILLVAQRISTIVNADQIIVLDEGEIAGKGTHEELLKNCDVYYEIASSQLSASELAGYARN</sequence>
<feature type="transmembrane region" description="Helical" evidence="9">
    <location>
        <begin position="426"/>
        <end position="444"/>
    </location>
</feature>
<dbReference type="GO" id="GO:0005524">
    <property type="term" value="F:ATP binding"/>
    <property type="evidence" value="ECO:0007669"/>
    <property type="project" value="UniProtKB-KW"/>
</dbReference>
<dbReference type="PROSITE" id="PS50929">
    <property type="entry name" value="ABC_TM1F"/>
    <property type="match status" value="1"/>
</dbReference>
<dbReference type="GO" id="GO:0140359">
    <property type="term" value="F:ABC-type transporter activity"/>
    <property type="evidence" value="ECO:0007669"/>
    <property type="project" value="InterPro"/>
</dbReference>
<feature type="transmembrane region" description="Helical" evidence="9">
    <location>
        <begin position="207"/>
        <end position="229"/>
    </location>
</feature>
<keyword evidence="4 9" id="KW-0812">Transmembrane</keyword>
<evidence type="ECO:0000256" key="7">
    <source>
        <dbReference type="ARBA" id="ARBA00022989"/>
    </source>
</evidence>
<keyword evidence="2" id="KW-0813">Transport</keyword>
<dbReference type="Pfam" id="PF00005">
    <property type="entry name" value="ABC_tran"/>
    <property type="match status" value="1"/>
</dbReference>
<evidence type="ECO:0000313" key="13">
    <source>
        <dbReference type="Proteomes" id="UP000199800"/>
    </source>
</evidence>
<dbReference type="PROSITE" id="PS00211">
    <property type="entry name" value="ABC_TRANSPORTER_1"/>
    <property type="match status" value="1"/>
</dbReference>
<dbReference type="InterPro" id="IPR036640">
    <property type="entry name" value="ABC1_TM_sf"/>
</dbReference>
<evidence type="ECO:0000256" key="2">
    <source>
        <dbReference type="ARBA" id="ARBA00022448"/>
    </source>
</evidence>
<dbReference type="Gene3D" id="3.40.50.300">
    <property type="entry name" value="P-loop containing nucleotide triphosphate hydrolases"/>
    <property type="match status" value="1"/>
</dbReference>
<dbReference type="InterPro" id="IPR039421">
    <property type="entry name" value="Type_1_exporter"/>
</dbReference>
<dbReference type="FunFam" id="3.40.50.300:FF:000221">
    <property type="entry name" value="Multidrug ABC transporter ATP-binding protein"/>
    <property type="match status" value="1"/>
</dbReference>
<dbReference type="InterPro" id="IPR017871">
    <property type="entry name" value="ABC_transporter-like_CS"/>
</dbReference>
<comment type="subcellular location">
    <subcellularLocation>
        <location evidence="1">Cell membrane</location>
        <topology evidence="1">Multi-pass membrane protein</topology>
    </subcellularLocation>
</comment>
<evidence type="ECO:0000256" key="1">
    <source>
        <dbReference type="ARBA" id="ARBA00004651"/>
    </source>
</evidence>
<dbReference type="SUPFAM" id="SSF90123">
    <property type="entry name" value="ABC transporter transmembrane region"/>
    <property type="match status" value="1"/>
</dbReference>
<keyword evidence="6 12" id="KW-0067">ATP-binding</keyword>
<dbReference type="Pfam" id="PF00664">
    <property type="entry name" value="ABC_membrane"/>
    <property type="match status" value="1"/>
</dbReference>
<proteinExistence type="predicted"/>
<keyword evidence="8 9" id="KW-0472">Membrane</keyword>
<dbReference type="AlphaFoldDB" id="A0A1H9YAA8"/>
<accession>A0A1H9YAA8</accession>
<feature type="transmembrane region" description="Helical" evidence="9">
    <location>
        <begin position="273"/>
        <end position="297"/>
    </location>
</feature>